<evidence type="ECO:0000259" key="1">
    <source>
        <dbReference type="Pfam" id="PF09159"/>
    </source>
</evidence>
<dbReference type="EMBL" id="MK250089">
    <property type="protein sequence ID" value="QDY52280.1"/>
    <property type="molecule type" value="Genomic_DNA"/>
</dbReference>
<dbReference type="SUPFAM" id="SSF53098">
    <property type="entry name" value="Ribonuclease H-like"/>
    <property type="match status" value="1"/>
</dbReference>
<name>A0A5B8HYD5_9VIRU</name>
<sequence>MKYLSWDIGIKNLSYCIVEKIDNKYKILNWEIINLGEKIQPIPLCQGIKKNNEKCTKTAFGYNFNQYLCKTHMKDKIFINLKTPKCCYSLKDNILCNKKVTFKNKENEYIGYCTKHMKNFDINNFNKVEKKKDKKNELEMISENLINELDNRKFMLDVDVITIENQPAFKNPKMKSIQMIIYTYFLMRGRIDTQNKIERILFLSANNKLKIKLTLDEKETTESIENKKNIENSIVTKNKYKKNKDSAKLFCSHLLESIDNNLKSIDNNLKSVDNNLKSVDNYWLDYFNNHKKKDDLADTFLMNIYQIQIDNKI</sequence>
<reference evidence="2" key="1">
    <citation type="submission" date="2018-11" db="EMBL/GenBank/DDBJ databases">
        <title>A distinct lineage of giant viruses engineers rhodopsin photosystems in predatory marine eukaryotes.</title>
        <authorList>
            <person name="Needham D.M."/>
            <person name="Yoshizawa S."/>
            <person name="Hosaka T."/>
            <person name="Poirier C."/>
            <person name="Choi C.-J."/>
            <person name="Hehenberger E."/>
            <person name="Irwin N.A.T."/>
            <person name="Wilken S."/>
            <person name="Yung C.-M."/>
            <person name="Bachy C."/>
            <person name="Kurihara R."/>
            <person name="Nakajima Y."/>
            <person name="Kojima K."/>
            <person name="Kimura-Someya T."/>
            <person name="Leonard G."/>
            <person name="Malmstrom R.R."/>
            <person name="Mende D."/>
            <person name="Olson D.K."/>
            <person name="Sudo Y."/>
            <person name="Sudek S."/>
            <person name="Richards T.A."/>
            <person name="DeLong E.F."/>
            <person name="Keeling P.J."/>
            <person name="Santoro A.E."/>
            <person name="Shirouzu M."/>
            <person name="Iwasaki W."/>
            <person name="Worden A.Z."/>
        </authorList>
    </citation>
    <scope>NUCLEOTIDE SEQUENCE</scope>
</reference>
<accession>A0A5B8HYD5</accession>
<dbReference type="GO" id="GO:0003676">
    <property type="term" value="F:nucleic acid binding"/>
    <property type="evidence" value="ECO:0007669"/>
    <property type="project" value="InterPro"/>
</dbReference>
<protein>
    <recommendedName>
        <fullName evidence="1">Mitochondrial resolvase Ydc2 catalytic domain-containing protein</fullName>
    </recommendedName>
</protein>
<organism evidence="2">
    <name type="scientific">Mimiviridae sp. ChoanoV1</name>
    <dbReference type="NCBI Taxonomy" id="2596887"/>
    <lineage>
        <taxon>Viruses</taxon>
        <taxon>Varidnaviria</taxon>
        <taxon>Bamfordvirae</taxon>
        <taxon>Nucleocytoviricota</taxon>
        <taxon>Megaviricetes</taxon>
        <taxon>Imitervirales</taxon>
        <taxon>Schizomimiviridae</taxon>
    </lineage>
</organism>
<proteinExistence type="predicted"/>
<dbReference type="Gene3D" id="3.30.420.10">
    <property type="entry name" value="Ribonuclease H-like superfamily/Ribonuclease H"/>
    <property type="match status" value="1"/>
</dbReference>
<dbReference type="InterPro" id="IPR012337">
    <property type="entry name" value="RNaseH-like_sf"/>
</dbReference>
<gene>
    <name evidence="2" type="ORF">5_77</name>
</gene>
<feature type="domain" description="Mitochondrial resolvase Ydc2 catalytic" evidence="1">
    <location>
        <begin position="4"/>
        <end position="166"/>
    </location>
</feature>
<dbReference type="InterPro" id="IPR036397">
    <property type="entry name" value="RNaseH_sf"/>
</dbReference>
<dbReference type="InterPro" id="IPR015242">
    <property type="entry name" value="Ydc2_cat"/>
</dbReference>
<dbReference type="Pfam" id="PF09159">
    <property type="entry name" value="Ydc2-catalyt"/>
    <property type="match status" value="1"/>
</dbReference>
<evidence type="ECO:0000313" key="2">
    <source>
        <dbReference type="EMBL" id="QDY52280.1"/>
    </source>
</evidence>